<comment type="caution">
    <text evidence="1">The sequence shown here is derived from an EMBL/GenBank/DDBJ whole genome shotgun (WGS) entry which is preliminary data.</text>
</comment>
<protein>
    <recommendedName>
        <fullName evidence="3">NfeD-like C-terminal domain-containing protein</fullName>
    </recommendedName>
</protein>
<dbReference type="Gene3D" id="2.40.50.140">
    <property type="entry name" value="Nucleic acid-binding proteins"/>
    <property type="match status" value="1"/>
</dbReference>
<dbReference type="InterPro" id="IPR012340">
    <property type="entry name" value="NA-bd_OB-fold"/>
</dbReference>
<organism evidence="1 2">
    <name type="scientific">Cellulomonas soli</name>
    <dbReference type="NCBI Taxonomy" id="931535"/>
    <lineage>
        <taxon>Bacteria</taxon>
        <taxon>Bacillati</taxon>
        <taxon>Actinomycetota</taxon>
        <taxon>Actinomycetes</taxon>
        <taxon>Micrococcales</taxon>
        <taxon>Cellulomonadaceae</taxon>
        <taxon>Cellulomonas</taxon>
    </lineage>
</organism>
<evidence type="ECO:0000313" key="1">
    <source>
        <dbReference type="EMBL" id="GEP70348.1"/>
    </source>
</evidence>
<sequence length="75" mass="7695">MSEQTPVGRTGLVTTTIPVGGMGEVRVAIAGGTSTYGAYGVDRTVPVPTGTRVGVVELFPPRTIVVAPVDLTPRD</sequence>
<dbReference type="EMBL" id="BKAL01000012">
    <property type="protein sequence ID" value="GEP70348.1"/>
    <property type="molecule type" value="Genomic_DNA"/>
</dbReference>
<dbReference type="Proteomes" id="UP000321798">
    <property type="component" value="Unassembled WGS sequence"/>
</dbReference>
<dbReference type="RefSeq" id="WP_146954140.1">
    <property type="nucleotide sequence ID" value="NZ_BAABBJ010000014.1"/>
</dbReference>
<keyword evidence="2" id="KW-1185">Reference proteome</keyword>
<name>A0A512PGL5_9CELL</name>
<proteinExistence type="predicted"/>
<gene>
    <name evidence="1" type="ORF">CSO01_30630</name>
</gene>
<evidence type="ECO:0008006" key="3">
    <source>
        <dbReference type="Google" id="ProtNLM"/>
    </source>
</evidence>
<evidence type="ECO:0000313" key="2">
    <source>
        <dbReference type="Proteomes" id="UP000321798"/>
    </source>
</evidence>
<dbReference type="OrthoDB" id="4559810at2"/>
<accession>A0A512PGL5</accession>
<dbReference type="AlphaFoldDB" id="A0A512PGL5"/>
<reference evidence="1 2" key="1">
    <citation type="submission" date="2019-07" db="EMBL/GenBank/DDBJ databases">
        <title>Whole genome shotgun sequence of Cellulomonas soli NBRC 109434.</title>
        <authorList>
            <person name="Hosoyama A."/>
            <person name="Uohara A."/>
            <person name="Ohji S."/>
            <person name="Ichikawa N."/>
        </authorList>
    </citation>
    <scope>NUCLEOTIDE SEQUENCE [LARGE SCALE GENOMIC DNA]</scope>
    <source>
        <strain evidence="1 2">NBRC 109434</strain>
    </source>
</reference>